<reference evidence="5" key="2">
    <citation type="submission" date="2023-07" db="EMBL/GenBank/DDBJ databases">
        <title>Yangia mangrovi SAOS 153D genome.</title>
        <authorList>
            <person name="Verma A."/>
            <person name="Pal Y."/>
            <person name="Sundharam S."/>
            <person name="Bisht B."/>
            <person name="Srinivasan K."/>
        </authorList>
    </citation>
    <scope>NUCLEOTIDE SEQUENCE [LARGE SCALE GENOMIC DNA]</scope>
    <source>
        <strain evidence="5">SAOS 153D</strain>
    </source>
</reference>
<evidence type="ECO:0000259" key="1">
    <source>
        <dbReference type="Pfam" id="PF09860"/>
    </source>
</evidence>
<evidence type="ECO:0000313" key="3">
    <source>
        <dbReference type="EMBL" id="MCT4369547.1"/>
    </source>
</evidence>
<feature type="domain" description="DUF2087" evidence="1">
    <location>
        <begin position="81"/>
        <end position="151"/>
    </location>
</feature>
<dbReference type="OrthoDB" id="6867569at2"/>
<accession>A0A2A3JQA0</accession>
<name>A0A2A3JQA0_9RHOB</name>
<gene>
    <name evidence="3" type="ORF">CLG85_003970</name>
    <name evidence="4" type="ORF">CLG85_20445</name>
</gene>
<reference evidence="4" key="1">
    <citation type="submission" date="2017-09" db="EMBL/GenBank/DDBJ databases">
        <title>Yangia sp. SAOS 153D whole genome sequencing.</title>
        <authorList>
            <person name="Verma A."/>
            <person name="Krishnamurthi S."/>
        </authorList>
    </citation>
    <scope>NUCLEOTIDE SEQUENCE [LARGE SCALE GENOMIC DNA]</scope>
    <source>
        <strain evidence="4">SAOS 153D</strain>
    </source>
</reference>
<sequence>MKINAPSREAIPLAIDDLSQFARALRAGLETPPSHQQMLGLIAKAAGYRNYQHLRAQTEPAPRPDVRQVSRALRHFDGQARLLRFPGRTAMQALCLWPLWARIPPRQSFTEREISARIDTLCAFRDAAQIRRTMVENRMLERTIDGAVYTRIETRPSADALALIAALGRV</sequence>
<dbReference type="EMBL" id="NTHN01000396">
    <property type="protein sequence ID" value="PBD17386.1"/>
    <property type="molecule type" value="Genomic_DNA"/>
</dbReference>
<protein>
    <submittedName>
        <fullName evidence="3">DUF2087 domain-containing protein</fullName>
    </submittedName>
</protein>
<feature type="domain" description="Glyoxalase-related protein" evidence="2">
    <location>
        <begin position="14"/>
        <end position="71"/>
    </location>
</feature>
<comment type="caution">
    <text evidence="4">The sequence shown here is derived from an EMBL/GenBank/DDBJ whole genome shotgun (WGS) entry which is preliminary data.</text>
</comment>
<dbReference type="Pfam" id="PF09860">
    <property type="entry name" value="DUF2087"/>
    <property type="match status" value="1"/>
</dbReference>
<reference evidence="3" key="3">
    <citation type="submission" date="2024-05" db="EMBL/GenBank/DDBJ databases">
        <title>Yangia mangrovi SAOS 153D genome.</title>
        <authorList>
            <person name="Verma A."/>
            <person name="Pal Y."/>
            <person name="Sundharam S."/>
            <person name="Bisht B."/>
            <person name="Srinivasan K."/>
        </authorList>
    </citation>
    <scope>NUCLEOTIDE SEQUENCE</scope>
    <source>
        <strain evidence="3">SAOS 153D</strain>
    </source>
</reference>
<evidence type="ECO:0000313" key="4">
    <source>
        <dbReference type="EMBL" id="PBD17386.1"/>
    </source>
</evidence>
<proteinExistence type="predicted"/>
<dbReference type="InterPro" id="IPR045517">
    <property type="entry name" value="Glyoxalase_8"/>
</dbReference>
<organism evidence="4">
    <name type="scientific">Alloyangia mangrovi</name>
    <dbReference type="NCBI Taxonomy" id="1779329"/>
    <lineage>
        <taxon>Bacteria</taxon>
        <taxon>Pseudomonadati</taxon>
        <taxon>Pseudomonadota</taxon>
        <taxon>Alphaproteobacteria</taxon>
        <taxon>Rhodobacterales</taxon>
        <taxon>Roseobacteraceae</taxon>
        <taxon>Alloyangia</taxon>
    </lineage>
</organism>
<dbReference type="AlphaFoldDB" id="A0A2A3JQA0"/>
<dbReference type="Pfam" id="PF20066">
    <property type="entry name" value="Glyoxalase_8"/>
    <property type="match status" value="1"/>
</dbReference>
<evidence type="ECO:0000259" key="2">
    <source>
        <dbReference type="Pfam" id="PF20066"/>
    </source>
</evidence>
<dbReference type="InterPro" id="IPR018656">
    <property type="entry name" value="DUF2087"/>
</dbReference>
<dbReference type="Proteomes" id="UP000217448">
    <property type="component" value="Unassembled WGS sequence"/>
</dbReference>
<evidence type="ECO:0000313" key="5">
    <source>
        <dbReference type="Proteomes" id="UP000217448"/>
    </source>
</evidence>
<keyword evidence="5" id="KW-1185">Reference proteome</keyword>
<dbReference type="EMBL" id="NTHN02000005">
    <property type="protein sequence ID" value="MCT4369547.1"/>
    <property type="molecule type" value="Genomic_DNA"/>
</dbReference>